<reference evidence="1 2" key="1">
    <citation type="submission" date="2024-05" db="EMBL/GenBank/DDBJ databases">
        <authorList>
            <person name="Duchaud E."/>
        </authorList>
    </citation>
    <scope>NUCLEOTIDE SEQUENCE [LARGE SCALE GENOMIC DNA]</scope>
    <source>
        <strain evidence="1">Ena-SAMPLE-TAB-13-05-2024-13:56:06:370-140308</strain>
    </source>
</reference>
<organism evidence="1 2">
    <name type="scientific">Tenacibaculum polynesiense</name>
    <dbReference type="NCBI Taxonomy" id="3137857"/>
    <lineage>
        <taxon>Bacteria</taxon>
        <taxon>Pseudomonadati</taxon>
        <taxon>Bacteroidota</taxon>
        <taxon>Flavobacteriia</taxon>
        <taxon>Flavobacteriales</taxon>
        <taxon>Flavobacteriaceae</taxon>
        <taxon>Tenacibaculum</taxon>
    </lineage>
</organism>
<keyword evidence="2" id="KW-1185">Reference proteome</keyword>
<comment type="caution">
    <text evidence="1">The sequence shown here is derived from an EMBL/GenBank/DDBJ whole genome shotgun (WGS) entry which is preliminary data.</text>
</comment>
<accession>A0ABM9P754</accession>
<evidence type="ECO:0000313" key="1">
    <source>
        <dbReference type="EMBL" id="CAL2101218.1"/>
    </source>
</evidence>
<proteinExistence type="predicted"/>
<dbReference type="Proteomes" id="UP001497527">
    <property type="component" value="Unassembled WGS sequence"/>
</dbReference>
<evidence type="ECO:0000313" key="2">
    <source>
        <dbReference type="Proteomes" id="UP001497527"/>
    </source>
</evidence>
<protein>
    <submittedName>
        <fullName evidence="1">Uncharacterized protein</fullName>
    </submittedName>
</protein>
<dbReference type="RefSeq" id="WP_348713913.1">
    <property type="nucleotide sequence ID" value="NZ_CAXJIO010000003.1"/>
</dbReference>
<dbReference type="EMBL" id="CAXJIO010000003">
    <property type="protein sequence ID" value="CAL2101218.1"/>
    <property type="molecule type" value="Genomic_DNA"/>
</dbReference>
<sequence length="114" mass="13014">MNVTLKLKPTEVFSIQEILKGAFESPVNFYSLNSEEKLRHSIGTSLYDTFTRKTMNLKSKMDLITSSKSTQLTLKHHEAWALKSFLRNHISLLETDLEILGVQKAIGFLDQNTL</sequence>
<name>A0ABM9P754_9FLAO</name>
<gene>
    <name evidence="1" type="ORF">T190423A01A_120005</name>
</gene>